<dbReference type="OrthoDB" id="6210746at2759"/>
<dbReference type="Proteomes" id="UP000694844">
    <property type="component" value="Chromosome 6"/>
</dbReference>
<evidence type="ECO:0000313" key="2">
    <source>
        <dbReference type="RefSeq" id="XP_022288578.1"/>
    </source>
</evidence>
<protein>
    <submittedName>
        <fullName evidence="2">Uncharacterized protein LOC111100780</fullName>
    </submittedName>
</protein>
<keyword evidence="1" id="KW-1185">Reference proteome</keyword>
<dbReference type="GeneID" id="111100780"/>
<sequence length="284" mass="32371">MKGIFTCLWIYFHIIDERCLIDCCSLQDHGYVDNAFLSCQTNDTCEAECYRGFIFPSGKTKTVYSCQQDVSGILPSCIRIPTVHIEYMATWNLINIPPIECDDISLLLNHTEAVLEDVLRLCNTTAVDFNMTFSYRTLAFKVSTIFTGKYYSFKSTAVLNKCVSLHLGYIKNQTSPLIISILDNITCLNETLNYTLWNDWHISDLQRQCPSGTEVKNVTVFQSKEDNIEYYCHSETNKISTDSSRTTSFQNSTIVATSLTVNNNTPANFTGLEHLEDNKPIRRF</sequence>
<dbReference type="RefSeq" id="XP_022288578.1">
    <property type="nucleotide sequence ID" value="XM_022432870.1"/>
</dbReference>
<reference evidence="2" key="1">
    <citation type="submission" date="2025-08" db="UniProtKB">
        <authorList>
            <consortium name="RefSeq"/>
        </authorList>
    </citation>
    <scope>IDENTIFICATION</scope>
    <source>
        <tissue evidence="2">Whole sample</tissue>
    </source>
</reference>
<dbReference type="KEGG" id="cvn:111100780"/>
<gene>
    <name evidence="2" type="primary">LOC111100780</name>
</gene>
<dbReference type="AlphaFoldDB" id="A0A8B8ADL4"/>
<accession>A0A8B8ADL4</accession>
<evidence type="ECO:0000313" key="1">
    <source>
        <dbReference type="Proteomes" id="UP000694844"/>
    </source>
</evidence>
<organism evidence="1 2">
    <name type="scientific">Crassostrea virginica</name>
    <name type="common">Eastern oyster</name>
    <dbReference type="NCBI Taxonomy" id="6565"/>
    <lineage>
        <taxon>Eukaryota</taxon>
        <taxon>Metazoa</taxon>
        <taxon>Spiralia</taxon>
        <taxon>Lophotrochozoa</taxon>
        <taxon>Mollusca</taxon>
        <taxon>Bivalvia</taxon>
        <taxon>Autobranchia</taxon>
        <taxon>Pteriomorphia</taxon>
        <taxon>Ostreida</taxon>
        <taxon>Ostreoidea</taxon>
        <taxon>Ostreidae</taxon>
        <taxon>Crassostrea</taxon>
    </lineage>
</organism>
<proteinExistence type="predicted"/>
<name>A0A8B8ADL4_CRAVI</name>